<evidence type="ECO:0000256" key="1">
    <source>
        <dbReference type="SAM" id="MobiDB-lite"/>
    </source>
</evidence>
<evidence type="ECO:0000313" key="3">
    <source>
        <dbReference type="Proteomes" id="UP001370758"/>
    </source>
</evidence>
<feature type="compositionally biased region" description="Polar residues" evidence="1">
    <location>
        <begin position="500"/>
        <end position="510"/>
    </location>
</feature>
<feature type="compositionally biased region" description="Basic and acidic residues" evidence="1">
    <location>
        <begin position="489"/>
        <end position="499"/>
    </location>
</feature>
<organism evidence="2 3">
    <name type="scientific">Arthrobotrys musiformis</name>
    <dbReference type="NCBI Taxonomy" id="47236"/>
    <lineage>
        <taxon>Eukaryota</taxon>
        <taxon>Fungi</taxon>
        <taxon>Dikarya</taxon>
        <taxon>Ascomycota</taxon>
        <taxon>Pezizomycotina</taxon>
        <taxon>Orbiliomycetes</taxon>
        <taxon>Orbiliales</taxon>
        <taxon>Orbiliaceae</taxon>
        <taxon>Arthrobotrys</taxon>
    </lineage>
</organism>
<name>A0AAV9W0Z0_9PEZI</name>
<feature type="compositionally biased region" description="Polar residues" evidence="1">
    <location>
        <begin position="314"/>
        <end position="323"/>
    </location>
</feature>
<reference evidence="2 3" key="1">
    <citation type="submission" date="2023-08" db="EMBL/GenBank/DDBJ databases">
        <authorList>
            <person name="Palmer J.M."/>
        </authorList>
    </citation>
    <scope>NUCLEOTIDE SEQUENCE [LARGE SCALE GENOMIC DNA]</scope>
    <source>
        <strain evidence="2 3">TWF481</strain>
    </source>
</reference>
<feature type="compositionally biased region" description="Basic residues" evidence="1">
    <location>
        <begin position="542"/>
        <end position="559"/>
    </location>
</feature>
<feature type="compositionally biased region" description="Basic residues" evidence="1">
    <location>
        <begin position="603"/>
        <end position="617"/>
    </location>
</feature>
<evidence type="ECO:0000313" key="2">
    <source>
        <dbReference type="EMBL" id="KAK6499684.1"/>
    </source>
</evidence>
<keyword evidence="3" id="KW-1185">Reference proteome</keyword>
<feature type="region of interest" description="Disordered" evidence="1">
    <location>
        <begin position="440"/>
        <end position="621"/>
    </location>
</feature>
<feature type="compositionally biased region" description="Low complexity" evidence="1">
    <location>
        <begin position="216"/>
        <end position="227"/>
    </location>
</feature>
<evidence type="ECO:0008006" key="4">
    <source>
        <dbReference type="Google" id="ProtNLM"/>
    </source>
</evidence>
<feature type="compositionally biased region" description="Acidic residues" evidence="1">
    <location>
        <begin position="572"/>
        <end position="581"/>
    </location>
</feature>
<proteinExistence type="predicted"/>
<accession>A0AAV9W0Z0</accession>
<dbReference type="EMBL" id="JAVHJL010000007">
    <property type="protein sequence ID" value="KAK6499684.1"/>
    <property type="molecule type" value="Genomic_DNA"/>
</dbReference>
<feature type="compositionally biased region" description="Polar residues" evidence="1">
    <location>
        <begin position="287"/>
        <end position="306"/>
    </location>
</feature>
<feature type="region of interest" description="Disordered" evidence="1">
    <location>
        <begin position="216"/>
        <end position="323"/>
    </location>
</feature>
<sequence>MATAMDPNSLNVIVPSEPLKWWPYSKIANWRHFVDVGGIKDANPKELSIFDWKIIFEIALRSSTWRLCPSIVFGESCEVPIFGIIQEVDFVTCKAIFRLHPRTTTPLLQQHAKFIYSRRDKIPPSQATEILKAFESRIDMLQIRIHVGVLDATDGTPGADFPEYASSPSARKSVKDMLSIVLKESGLRKTILDAFVEKEPSVPSFVFSPSRSLSGSCAGGVQSSQPTHTPPPQFPLGELHSLISKPQSLQQRHFDPNIPSTTSSPKRTRPSTPIPSPQPNKRICPSPTRTKALKSSRSTAAVSSPLVSEVRWNDTPSSSPSFIHQQPLDLQRFQKSPSICPSIDSGIDINTPAPVLSKSPEPLSAQPALEAKEHTLTIIPDKRSSNIPQPSNKTTLKVRRVSLNNDELTIYKMDSSFAPVTRQQAAIELNKTPVAAAGAGSVGTLGEGNPQGSLGARRSLSRDSKDTDGEDSWYDTHEEMEVENPQEPEPEKEAVEKGKQVQSGARNTVESPKPRTTTATTACFELTRFGLPPLRGPPGGPKKSKKKNKKKDSKKKKSEKGKQKQEIVIDSDYTDAEDLVLDSDTPTLELLCDSDGSEDHRDRKYRRRERKKLKAEKRKNMETKRQLELIDEQVAMMRAELKRREVLEAAEGAPAKEIIEID</sequence>
<dbReference type="Proteomes" id="UP001370758">
    <property type="component" value="Unassembled WGS sequence"/>
</dbReference>
<comment type="caution">
    <text evidence="2">The sequence shown here is derived from an EMBL/GenBank/DDBJ whole genome shotgun (WGS) entry which is preliminary data.</text>
</comment>
<gene>
    <name evidence="2" type="ORF">TWF481_010045</name>
</gene>
<dbReference type="AlphaFoldDB" id="A0AAV9W0Z0"/>
<protein>
    <recommendedName>
        <fullName evidence="4">BZIP domain-containing protein</fullName>
    </recommendedName>
</protein>